<reference evidence="1 2" key="1">
    <citation type="submission" date="2024-11" db="EMBL/GenBank/DDBJ databases">
        <authorList>
            <person name="Heng Y.C."/>
            <person name="Lim A.C.H."/>
            <person name="Lee J.K.Y."/>
            <person name="Kittelmann S."/>
        </authorList>
    </citation>
    <scope>NUCLEOTIDE SEQUENCE [LARGE SCALE GENOMIC DNA]</scope>
    <source>
        <strain evidence="1 2">WILCCON 0269</strain>
    </source>
</reference>
<evidence type="ECO:0000313" key="2">
    <source>
        <dbReference type="Proteomes" id="UP001623660"/>
    </source>
</evidence>
<keyword evidence="2" id="KW-1185">Reference proteome</keyword>
<dbReference type="Proteomes" id="UP001623660">
    <property type="component" value="Unassembled WGS sequence"/>
</dbReference>
<dbReference type="RefSeq" id="WP_406794230.1">
    <property type="nucleotide sequence ID" value="NZ_JBJHZX010000047.1"/>
</dbReference>
<accession>A0ABW8SS14</accession>
<sequence length="124" mass="14747">MDKNAILKAREQYKIKNPKLEQECDSWHDEVFLNKAKLTVNGKMTKTAILLLGKEESEHYLSPAVAKISWILKDERNMEKDYEHFGPPFIISVDRVFEKIRNLKYRYLTENTLFPTEITQYEHL</sequence>
<evidence type="ECO:0000313" key="1">
    <source>
        <dbReference type="EMBL" id="MFL0198121.1"/>
    </source>
</evidence>
<proteinExistence type="predicted"/>
<gene>
    <name evidence="1" type="ORF">ACJDU8_21515</name>
</gene>
<organism evidence="1 2">
    <name type="scientific">Candidatus Clostridium eludens</name>
    <dbReference type="NCBI Taxonomy" id="3381663"/>
    <lineage>
        <taxon>Bacteria</taxon>
        <taxon>Bacillati</taxon>
        <taxon>Bacillota</taxon>
        <taxon>Clostridia</taxon>
        <taxon>Eubacteriales</taxon>
        <taxon>Clostridiaceae</taxon>
        <taxon>Clostridium</taxon>
    </lineage>
</organism>
<protein>
    <submittedName>
        <fullName evidence="1">Uncharacterized protein</fullName>
    </submittedName>
</protein>
<comment type="caution">
    <text evidence="1">The sequence shown here is derived from an EMBL/GenBank/DDBJ whole genome shotgun (WGS) entry which is preliminary data.</text>
</comment>
<dbReference type="EMBL" id="JBJHZX010000047">
    <property type="protein sequence ID" value="MFL0198121.1"/>
    <property type="molecule type" value="Genomic_DNA"/>
</dbReference>
<name>A0ABW8SS14_9CLOT</name>